<gene>
    <name evidence="1" type="ORF">PSQ90_15380</name>
</gene>
<protein>
    <submittedName>
        <fullName evidence="1">Head-tail adaptor protein</fullName>
    </submittedName>
</protein>
<dbReference type="EMBL" id="CP118247">
    <property type="protein sequence ID" value="WDR05627.1"/>
    <property type="molecule type" value="Genomic_DNA"/>
</dbReference>
<organism evidence="1 2">
    <name type="scientific">Devosia rhodophyticola</name>
    <dbReference type="NCBI Taxonomy" id="3026423"/>
    <lineage>
        <taxon>Bacteria</taxon>
        <taxon>Pseudomonadati</taxon>
        <taxon>Pseudomonadota</taxon>
        <taxon>Alphaproteobacteria</taxon>
        <taxon>Hyphomicrobiales</taxon>
        <taxon>Devosiaceae</taxon>
        <taxon>Devosia</taxon>
    </lineage>
</organism>
<dbReference type="InterPro" id="IPR038666">
    <property type="entry name" value="SSP1_head-tail_sf"/>
</dbReference>
<sequence length="103" mass="11642">MRSGSLTHTVNIERAARTVEQSGAVAATWMPLFTLKAAIDTFDKTEIDEPFGEAADALVIFSMRYRPGVTTDDRLIYQDEAFHIRAIRLIGRREMQLKAERAN</sequence>
<dbReference type="InterPro" id="IPR008767">
    <property type="entry name" value="Phage_SPP1_head-tail_adaptor"/>
</dbReference>
<accession>A0ABY7YWP8</accession>
<evidence type="ECO:0000313" key="1">
    <source>
        <dbReference type="EMBL" id="WDR05627.1"/>
    </source>
</evidence>
<dbReference type="Proteomes" id="UP001222118">
    <property type="component" value="Chromosome"/>
</dbReference>
<name>A0ABY7YWP8_9HYPH</name>
<reference evidence="1 2" key="1">
    <citation type="submission" date="2023-02" db="EMBL/GenBank/DDBJ databases">
        <title>Devosia chondri sp. nov., isolated from the phycosphere of marine algae.</title>
        <authorList>
            <person name="Kim J.M."/>
            <person name="Lee J.K."/>
            <person name="Choi B.J."/>
            <person name="Bayburt H."/>
            <person name="Jeon C.O."/>
        </authorList>
    </citation>
    <scope>NUCLEOTIDE SEQUENCE [LARGE SCALE GENOMIC DNA]</scope>
    <source>
        <strain evidence="1 2">G2-5</strain>
    </source>
</reference>
<dbReference type="RefSeq" id="WP_282211145.1">
    <property type="nucleotide sequence ID" value="NZ_CP118247.1"/>
</dbReference>
<keyword evidence="2" id="KW-1185">Reference proteome</keyword>
<dbReference type="Gene3D" id="2.40.10.270">
    <property type="entry name" value="Bacteriophage SPP1 head-tail adaptor protein"/>
    <property type="match status" value="1"/>
</dbReference>
<proteinExistence type="predicted"/>
<dbReference type="Pfam" id="PF05521">
    <property type="entry name" value="Phage_HCP"/>
    <property type="match status" value="1"/>
</dbReference>
<evidence type="ECO:0000313" key="2">
    <source>
        <dbReference type="Proteomes" id="UP001222118"/>
    </source>
</evidence>